<feature type="region of interest" description="Disordered" evidence="1">
    <location>
        <begin position="866"/>
        <end position="885"/>
    </location>
</feature>
<feature type="compositionally biased region" description="Acidic residues" evidence="1">
    <location>
        <begin position="1390"/>
        <end position="1413"/>
    </location>
</feature>
<feature type="compositionally biased region" description="Low complexity" evidence="1">
    <location>
        <begin position="313"/>
        <end position="323"/>
    </location>
</feature>
<feature type="region of interest" description="Disordered" evidence="1">
    <location>
        <begin position="555"/>
        <end position="675"/>
    </location>
</feature>
<feature type="compositionally biased region" description="Polar residues" evidence="1">
    <location>
        <begin position="90"/>
        <end position="114"/>
    </location>
</feature>
<feature type="region of interest" description="Disordered" evidence="1">
    <location>
        <begin position="1315"/>
        <end position="1346"/>
    </location>
</feature>
<feature type="region of interest" description="Disordered" evidence="1">
    <location>
        <begin position="1"/>
        <end position="138"/>
    </location>
</feature>
<feature type="compositionally biased region" description="Low complexity" evidence="1">
    <location>
        <begin position="621"/>
        <end position="644"/>
    </location>
</feature>
<keyword evidence="3" id="KW-1185">Reference proteome</keyword>
<feature type="compositionally biased region" description="Acidic residues" evidence="1">
    <location>
        <begin position="1464"/>
        <end position="1474"/>
    </location>
</feature>
<feature type="compositionally biased region" description="Polar residues" evidence="1">
    <location>
        <begin position="24"/>
        <end position="56"/>
    </location>
</feature>
<feature type="compositionally biased region" description="Acidic residues" evidence="1">
    <location>
        <begin position="1315"/>
        <end position="1334"/>
    </location>
</feature>
<feature type="compositionally biased region" description="Polar residues" evidence="1">
    <location>
        <begin position="1439"/>
        <end position="1458"/>
    </location>
</feature>
<feature type="region of interest" description="Disordered" evidence="1">
    <location>
        <begin position="799"/>
        <end position="819"/>
    </location>
</feature>
<feature type="compositionally biased region" description="Polar residues" evidence="1">
    <location>
        <begin position="121"/>
        <end position="130"/>
    </location>
</feature>
<protein>
    <submittedName>
        <fullName evidence="2">Uncharacterized protein</fullName>
    </submittedName>
</protein>
<feature type="compositionally biased region" description="Low complexity" evidence="1">
    <location>
        <begin position="584"/>
        <end position="602"/>
    </location>
</feature>
<feature type="compositionally biased region" description="Low complexity" evidence="1">
    <location>
        <begin position="224"/>
        <end position="236"/>
    </location>
</feature>
<name>A0AAV5QI42_9ASCO</name>
<reference evidence="2 3" key="1">
    <citation type="journal article" date="2023" name="Elife">
        <title>Identification of key yeast species and microbe-microbe interactions impacting larval growth of Drosophila in the wild.</title>
        <authorList>
            <person name="Mure A."/>
            <person name="Sugiura Y."/>
            <person name="Maeda R."/>
            <person name="Honda K."/>
            <person name="Sakurai N."/>
            <person name="Takahashi Y."/>
            <person name="Watada M."/>
            <person name="Katoh T."/>
            <person name="Gotoh A."/>
            <person name="Gotoh Y."/>
            <person name="Taniguchi I."/>
            <person name="Nakamura K."/>
            <person name="Hayashi T."/>
            <person name="Katayama T."/>
            <person name="Uemura T."/>
            <person name="Hattori Y."/>
        </authorList>
    </citation>
    <scope>NUCLEOTIDE SEQUENCE [LARGE SCALE GENOMIC DNA]</scope>
    <source>
        <strain evidence="2 3">SC-9</strain>
    </source>
</reference>
<evidence type="ECO:0000313" key="2">
    <source>
        <dbReference type="EMBL" id="GMM34155.1"/>
    </source>
</evidence>
<accession>A0AAV5QI42</accession>
<feature type="region of interest" description="Disordered" evidence="1">
    <location>
        <begin position="1439"/>
        <end position="1606"/>
    </location>
</feature>
<dbReference type="Proteomes" id="UP001360560">
    <property type="component" value="Unassembled WGS sequence"/>
</dbReference>
<dbReference type="EMBL" id="BTFZ01000002">
    <property type="protein sequence ID" value="GMM34155.1"/>
    <property type="molecule type" value="Genomic_DNA"/>
</dbReference>
<comment type="caution">
    <text evidence="2">The sequence shown here is derived from an EMBL/GenBank/DDBJ whole genome shotgun (WGS) entry which is preliminary data.</text>
</comment>
<feature type="region of interest" description="Disordered" evidence="1">
    <location>
        <begin position="1385"/>
        <end position="1415"/>
    </location>
</feature>
<sequence length="1650" mass="181909">MSSSSLPAPLLKRFNTAPAHDPSGPSTPLSIKISKNNYPQDSPQIQHSNSGPSVSSPLKWRIKKQSISRDNATTITASSHSSSHSISSSENITALSPRTATNPITSPNISSPIQQHRKSRNVSGTAMNNHSSSGPGGIAASPISNYEASRIYFKSGGAARSASAGTITNGASGNNPTIASSPLSTPKSATYFNEKDYRPIQSPFDQGFSKSPISQMMKSPIITKKSSSSSFSGILPKKMRKDEYKRSMSPSVTTAPPRELPPQLKNKTSMSNCSHYSNGNTNISSSSHSQLYHTLNNKSQAGSLTPNSRRFPQQQSGQQQLSQKYSHRLNLRDKNCIFCDEKLETVLQTTDKIEKIIELRCNCFCHEDCLRSSIQFEKEKSSTDSTKSSLSLNYNKASLTEKAFPICFQCEQNIRAIPKSPGLIDEFITEYITYEPKPVLIKSFPLMNHKESKPHLVISTSASPKPQKQRPVINTNLNGGGSHNPYQNINSPSSQVNSYRGLSPAMTPVSTSPSMNPEAFANNPYIKNTLHSKKKKHAEHNSNSIEKAKVLSASPLINSSSPKQVPGFKASETPSKRNSIIPGSISISTNSMPSPMTMNSSSDTLSSLQKTKSPGIDNNTERTNNNPKSNNNNNPNLPNINNTPDRTTRNTQFNANNSGGGGRTHQGFNSSNTGPYELMMRNVSPVPNRKHPQFQVRRQAPSPPVNAEARYRKLTKAALNGGSNNGYLQSPSKKNTLPYEGSMLLGVNKNVADGSPKPVNLSLDIPNSNRNLGREVTASGEGIASKRSRHDLSFKIVNQSTPHQSSNSEDLDPTSPLANRIKRNTVASIVSSVTGFSSPVDSILDDRDRANDNDDIDIISRSNSMSSSYSVSTTNTYSQPSSGEQAEMTSVLREKFVNHLMTKLRNKNNERVLDEKILEAFGALRLVDQLLISVNTMESSSFVEKIVFLFEHRLLLIDPNYKSVISLRLSLSSKTPNVEISSTSIIKLDYSNSNTNFNRSRNIKEVYISVDETRNDIIQKWAAAFFDPDCDFPSSLFTCTLNSIADSRYDFASPIENTFGKEKDTINKRLTIHDSNKNDGGVTYSSLDQFNLNNSHSVFQYKMGSQTTLDNRQSFNALGTPITNRASTVTMGRLSMRNSQIYSQPKTIVAIVNYEKPLNAVQQGILMNIFRTLLFKIADVKVIGTTGNFSRKIMDTTFTNENPIGLNKCPLGKDIHSGTPFDLQECIRRLLAGRPETENAHDVGALLLSANSEMTIVPSWNFLGAQKALIQVGVKVGANSVMNNVKLGNNVVNVPIWDNLMEAICSAFYITFDDDSGDDDDDDDNSDYDLSDDDNGAHHDIDELETTKLDSAEISRKKTQDEALLVTQMKQLTVKDNGRNLLIKQTSQNSDDDEQHYEESEGSDDSDGDYDSDDSTKEQLLRLKQEGVFKDDRLLEKYQPQQMAGQRNVSTAVNGNQNYRHDLEDSDQYFESDNSDSGSDNGVDSDDSTKDQLLELRQQELLESMNREGEAPGVPSTPENPNRNESETPGKLLDAIDLEEEITTVLIDEPMNENSSASRRIDDISSGSEIGSPQMGTFNNVESNEPLSTPKRQYPQGSKSPTPRWSILFQGIDKEWESLNDDDAGYLRYSKWNTFSSNGKNHNISDADDE</sequence>
<feature type="compositionally biased region" description="Basic and acidic residues" evidence="1">
    <location>
        <begin position="1335"/>
        <end position="1346"/>
    </location>
</feature>
<dbReference type="GeneID" id="90072134"/>
<proteinExistence type="predicted"/>
<feature type="compositionally biased region" description="Basic and acidic residues" evidence="1">
    <location>
        <begin position="1487"/>
        <end position="1510"/>
    </location>
</feature>
<feature type="compositionally biased region" description="Polar residues" evidence="1">
    <location>
        <begin position="871"/>
        <end position="885"/>
    </location>
</feature>
<feature type="region of interest" description="Disordered" evidence="1">
    <location>
        <begin position="492"/>
        <end position="517"/>
    </location>
</feature>
<feature type="compositionally biased region" description="Polar residues" evidence="1">
    <location>
        <begin position="265"/>
        <end position="312"/>
    </location>
</feature>
<feature type="region of interest" description="Disordered" evidence="1">
    <location>
        <begin position="224"/>
        <end position="324"/>
    </location>
</feature>
<evidence type="ECO:0000256" key="1">
    <source>
        <dbReference type="SAM" id="MobiDB-lite"/>
    </source>
</evidence>
<feature type="compositionally biased region" description="Polar residues" evidence="1">
    <location>
        <begin position="799"/>
        <end position="808"/>
    </location>
</feature>
<evidence type="ECO:0000313" key="3">
    <source>
        <dbReference type="Proteomes" id="UP001360560"/>
    </source>
</evidence>
<dbReference type="RefSeq" id="XP_064851155.1">
    <property type="nucleotide sequence ID" value="XM_064995083.1"/>
</dbReference>
<organism evidence="2 3">
    <name type="scientific">Saccharomycopsis crataegensis</name>
    <dbReference type="NCBI Taxonomy" id="43959"/>
    <lineage>
        <taxon>Eukaryota</taxon>
        <taxon>Fungi</taxon>
        <taxon>Dikarya</taxon>
        <taxon>Ascomycota</taxon>
        <taxon>Saccharomycotina</taxon>
        <taxon>Saccharomycetes</taxon>
        <taxon>Saccharomycopsidaceae</taxon>
        <taxon>Saccharomycopsis</taxon>
    </lineage>
</organism>
<feature type="compositionally biased region" description="Polar residues" evidence="1">
    <location>
        <begin position="603"/>
        <end position="612"/>
    </location>
</feature>
<feature type="compositionally biased region" description="Polar residues" evidence="1">
    <location>
        <begin position="166"/>
        <end position="189"/>
    </location>
</feature>
<gene>
    <name evidence="2" type="ORF">DASC09_014800</name>
</gene>
<feature type="compositionally biased region" description="Low complexity" evidence="1">
    <location>
        <begin position="72"/>
        <end position="89"/>
    </location>
</feature>
<feature type="compositionally biased region" description="Polar residues" evidence="1">
    <location>
        <begin position="1574"/>
        <end position="1603"/>
    </location>
</feature>
<feature type="region of interest" description="Disordered" evidence="1">
    <location>
        <begin position="162"/>
        <end position="189"/>
    </location>
</feature>